<evidence type="ECO:0008006" key="3">
    <source>
        <dbReference type="Google" id="ProtNLM"/>
    </source>
</evidence>
<evidence type="ECO:0000313" key="2">
    <source>
        <dbReference type="Proteomes" id="UP000266721"/>
    </source>
</evidence>
<organism evidence="1 2">
    <name type="scientific">Mytilus galloprovincialis</name>
    <name type="common">Mediterranean mussel</name>
    <dbReference type="NCBI Taxonomy" id="29158"/>
    <lineage>
        <taxon>Eukaryota</taxon>
        <taxon>Metazoa</taxon>
        <taxon>Spiralia</taxon>
        <taxon>Lophotrochozoa</taxon>
        <taxon>Mollusca</taxon>
        <taxon>Bivalvia</taxon>
        <taxon>Autobranchia</taxon>
        <taxon>Pteriomorphia</taxon>
        <taxon>Mytilida</taxon>
        <taxon>Mytiloidea</taxon>
        <taxon>Mytilidae</taxon>
        <taxon>Mytilinae</taxon>
        <taxon>Mytilus</taxon>
    </lineage>
</organism>
<dbReference type="Proteomes" id="UP000266721">
    <property type="component" value="Unassembled WGS sequence"/>
</dbReference>
<dbReference type="EMBL" id="KV587153">
    <property type="protein sequence ID" value="OPL32739.1"/>
    <property type="molecule type" value="Genomic_DNA"/>
</dbReference>
<reference evidence="1 2" key="1">
    <citation type="journal article" date="2016" name="PLoS ONE">
        <title>A First Insight into the Genome of the Filter-Feeder Mussel Mytilus galloprovincialis.</title>
        <authorList>
            <person name="Murgarella M."/>
            <person name="Puiu D."/>
            <person name="Novoa B."/>
            <person name="Figueras A."/>
            <person name="Posada D."/>
            <person name="Canchaya C."/>
        </authorList>
    </citation>
    <scope>NUCLEOTIDE SEQUENCE [LARGE SCALE GENOMIC DNA]</scope>
    <source>
        <tissue evidence="1">Muscle</tissue>
    </source>
</reference>
<gene>
    <name evidence="1" type="ORF">AM593_02893</name>
</gene>
<feature type="non-terminal residue" evidence="1">
    <location>
        <position position="188"/>
    </location>
</feature>
<sequence>SYSVTVHICNFFYYIKNGRANQVIREDKPQRTLQKIKRVIGSETTMKTWKQAVLDCYRNNSLLESNITILRKYMLNNNKVKDSIWVGSFKALLPWIEIRGCYNIPLACNSLKRDEKHAENLQLCQIKCMTRRYFAFNKQNERCVCFNEHDIVKKETNNASFCQECIDGGDCNTHATVYKGDGRRADGP</sequence>
<dbReference type="SMR" id="A0A3L5TS37"/>
<protein>
    <recommendedName>
        <fullName evidence="3">WSC domain-containing protein</fullName>
    </recommendedName>
</protein>
<keyword evidence="2" id="KW-1185">Reference proteome</keyword>
<comment type="caution">
    <text evidence="1">The sequence shown here is derived from an EMBL/GenBank/DDBJ whole genome shotgun (WGS) entry which is preliminary data.</text>
</comment>
<evidence type="ECO:0000313" key="1">
    <source>
        <dbReference type="EMBL" id="OPL32739.1"/>
    </source>
</evidence>
<dbReference type="AlphaFoldDB" id="A0A3L5TS37"/>
<accession>A0A3L5TS37</accession>
<feature type="non-terminal residue" evidence="1">
    <location>
        <position position="1"/>
    </location>
</feature>
<proteinExistence type="predicted"/>
<name>A0A3L5TS37_MYTGA</name>